<name>A0ABR3ZJW2_9PEZI</name>
<protein>
    <submittedName>
        <fullName evidence="1">Uncharacterized protein</fullName>
    </submittedName>
</protein>
<organism evidence="1 2">
    <name type="scientific">Sporothrix stenoceras</name>
    <dbReference type="NCBI Taxonomy" id="5173"/>
    <lineage>
        <taxon>Eukaryota</taxon>
        <taxon>Fungi</taxon>
        <taxon>Dikarya</taxon>
        <taxon>Ascomycota</taxon>
        <taxon>Pezizomycotina</taxon>
        <taxon>Sordariomycetes</taxon>
        <taxon>Sordariomycetidae</taxon>
        <taxon>Ophiostomatales</taxon>
        <taxon>Ophiostomataceae</taxon>
        <taxon>Sporothrix</taxon>
    </lineage>
</organism>
<comment type="caution">
    <text evidence="1">The sequence shown here is derived from an EMBL/GenBank/DDBJ whole genome shotgun (WGS) entry which is preliminary data.</text>
</comment>
<evidence type="ECO:0000313" key="1">
    <source>
        <dbReference type="EMBL" id="KAL1900996.1"/>
    </source>
</evidence>
<keyword evidence="2" id="KW-1185">Reference proteome</keyword>
<gene>
    <name evidence="1" type="ORF">Sste5346_002060</name>
</gene>
<reference evidence="1 2" key="1">
    <citation type="journal article" date="2024" name="IMA Fungus">
        <title>IMA Genome - F19 : A genome assembly and annotation guide to empower mycologists, including annotated draft genome sequences of Ceratocystis pirilliformis, Diaporthe australafricana, Fusarium ophioides, Paecilomyces lecythidis, and Sporothrix stenoceras.</title>
        <authorList>
            <person name="Aylward J."/>
            <person name="Wilson A.M."/>
            <person name="Visagie C.M."/>
            <person name="Spraker J."/>
            <person name="Barnes I."/>
            <person name="Buitendag C."/>
            <person name="Ceriani C."/>
            <person name="Del Mar Angel L."/>
            <person name="du Plessis D."/>
            <person name="Fuchs T."/>
            <person name="Gasser K."/>
            <person name="Kramer D."/>
            <person name="Li W."/>
            <person name="Munsamy K."/>
            <person name="Piso A."/>
            <person name="Price J.L."/>
            <person name="Sonnekus B."/>
            <person name="Thomas C."/>
            <person name="van der Nest A."/>
            <person name="van Dijk A."/>
            <person name="van Heerden A."/>
            <person name="van Vuuren N."/>
            <person name="Yilmaz N."/>
            <person name="Duong T.A."/>
            <person name="van der Merwe N.A."/>
            <person name="Wingfield M.J."/>
            <person name="Wingfield B.D."/>
        </authorList>
    </citation>
    <scope>NUCLEOTIDE SEQUENCE [LARGE SCALE GENOMIC DNA]</scope>
    <source>
        <strain evidence="1 2">CMW 5346</strain>
    </source>
</reference>
<dbReference type="InterPro" id="IPR009003">
    <property type="entry name" value="Peptidase_S1_PA"/>
</dbReference>
<evidence type="ECO:0000313" key="2">
    <source>
        <dbReference type="Proteomes" id="UP001583186"/>
    </source>
</evidence>
<dbReference type="Proteomes" id="UP001583186">
    <property type="component" value="Unassembled WGS sequence"/>
</dbReference>
<accession>A0ABR3ZJW2</accession>
<dbReference type="EMBL" id="JAWCUI010000008">
    <property type="protein sequence ID" value="KAL1900996.1"/>
    <property type="molecule type" value="Genomic_DNA"/>
</dbReference>
<dbReference type="SUPFAM" id="SSF50494">
    <property type="entry name" value="Trypsin-like serine proteases"/>
    <property type="match status" value="1"/>
</dbReference>
<sequence length="608" mass="65842">MASTSAHDALAGFTEPSEDEKQYYFHGLAGSPRLLARTSSTVWDRSAWGEWATPRKVITTLGPHALVKNWCPELRAALVAALNASDGAGGALPWEAFYPIRLGLDGHRKYDNPAVLLVSIRHHPSSSWSVAMRAALHCRDLLRVFGINDVEVEMKTAKIISFSSPAATSLSSKLDWTFAKRLEHRPYQTGADVNAALMPLLPFMGQRIEQEPAQHPGQAEAQAGSMGLLLRLEGQPGVYGLTSRHVAVSGRVDSNTSICEHPSECDSLHATSSSSLGGLRILSSSASDALDCASSLPRLTSNLVFFLRETEKAMAKHPDDAANVSLYETYRDALQYSKDARETVLAHADMLSEQDASIQHRLIGSVAYSPRHRINSFGNYDDWALIKLADADSEKIANKAYVAGSLARLTELQVGELQLYRKAVYNDLQFDDEGFVRIQGDNPRPLPPVDGDKRESVIVAKCGAKSGVTFGITNEIEAVRRTPSCSPSSGPFVSFHLLVLDFTGGHFSVPGDSGSAVFDTAGRVVGMVDAGQDLPGLVRHVKKYDSSDNTPHPDASAVPSQASIPEGFKELVRESSENVGGGDVTFVTPMPWVMESIKKLTNSVPKLY</sequence>
<proteinExistence type="predicted"/>